<dbReference type="AlphaFoldDB" id="A0A7W7N3T8"/>
<dbReference type="RefSeq" id="WP_184268242.1">
    <property type="nucleotide sequence ID" value="NZ_JACHKY010000002.1"/>
</dbReference>
<name>A0A7W7N3T8_9CAUL</name>
<dbReference type="Proteomes" id="UP000539957">
    <property type="component" value="Unassembled WGS sequence"/>
</dbReference>
<evidence type="ECO:0000313" key="1">
    <source>
        <dbReference type="EMBL" id="MBB4797552.1"/>
    </source>
</evidence>
<comment type="caution">
    <text evidence="1">The sequence shown here is derived from an EMBL/GenBank/DDBJ whole genome shotgun (WGS) entry which is preliminary data.</text>
</comment>
<protein>
    <submittedName>
        <fullName evidence="1">Uncharacterized protein</fullName>
    </submittedName>
</protein>
<reference evidence="1 2" key="1">
    <citation type="submission" date="2020-08" db="EMBL/GenBank/DDBJ databases">
        <title>Functional genomics of gut bacteria from endangered species of beetles.</title>
        <authorList>
            <person name="Carlos-Shanley C."/>
        </authorList>
    </citation>
    <scope>NUCLEOTIDE SEQUENCE [LARGE SCALE GENOMIC DNA]</scope>
    <source>
        <strain evidence="1 2">S00123</strain>
    </source>
</reference>
<proteinExistence type="predicted"/>
<accession>A0A7W7N3T8</accession>
<organism evidence="1 2">
    <name type="scientific">Brevundimonas bullata</name>
    <dbReference type="NCBI Taxonomy" id="13160"/>
    <lineage>
        <taxon>Bacteria</taxon>
        <taxon>Pseudomonadati</taxon>
        <taxon>Pseudomonadota</taxon>
        <taxon>Alphaproteobacteria</taxon>
        <taxon>Caulobacterales</taxon>
        <taxon>Caulobacteraceae</taxon>
        <taxon>Brevundimonas</taxon>
    </lineage>
</organism>
<gene>
    <name evidence="1" type="ORF">HNP32_001276</name>
</gene>
<dbReference type="EMBL" id="JACHKY010000002">
    <property type="protein sequence ID" value="MBB4797552.1"/>
    <property type="molecule type" value="Genomic_DNA"/>
</dbReference>
<keyword evidence="2" id="KW-1185">Reference proteome</keyword>
<evidence type="ECO:0000313" key="2">
    <source>
        <dbReference type="Proteomes" id="UP000539957"/>
    </source>
</evidence>
<sequence>MTRTAETIRTVRAGCTVCHGLAAHWLGRNAAGVAARHHDATGHRTWAEQSLRTVYGADSAPPHPDLFAEVPA</sequence>